<name>A0A9D1TLI7_9FIRM</name>
<organism evidence="1 2">
    <name type="scientific">Candidatus Monoglobus merdigallinarum</name>
    <dbReference type="NCBI Taxonomy" id="2838698"/>
    <lineage>
        <taxon>Bacteria</taxon>
        <taxon>Bacillati</taxon>
        <taxon>Bacillota</taxon>
        <taxon>Clostridia</taxon>
        <taxon>Monoglobales</taxon>
        <taxon>Monoglobaceae</taxon>
        <taxon>Monoglobus</taxon>
    </lineage>
</organism>
<reference evidence="1" key="1">
    <citation type="journal article" date="2021" name="PeerJ">
        <title>Extensive microbial diversity within the chicken gut microbiome revealed by metagenomics and culture.</title>
        <authorList>
            <person name="Gilroy R."/>
            <person name="Ravi A."/>
            <person name="Getino M."/>
            <person name="Pursley I."/>
            <person name="Horton D.L."/>
            <person name="Alikhan N.F."/>
            <person name="Baker D."/>
            <person name="Gharbi K."/>
            <person name="Hall N."/>
            <person name="Watson M."/>
            <person name="Adriaenssens E.M."/>
            <person name="Foster-Nyarko E."/>
            <person name="Jarju S."/>
            <person name="Secka A."/>
            <person name="Antonio M."/>
            <person name="Oren A."/>
            <person name="Chaudhuri R.R."/>
            <person name="La Ragione R."/>
            <person name="Hildebrand F."/>
            <person name="Pallen M.J."/>
        </authorList>
    </citation>
    <scope>NUCLEOTIDE SEQUENCE</scope>
    <source>
        <strain evidence="1">5790</strain>
    </source>
</reference>
<dbReference type="Proteomes" id="UP000824162">
    <property type="component" value="Unassembled WGS sequence"/>
</dbReference>
<feature type="non-terminal residue" evidence="1">
    <location>
        <position position="1"/>
    </location>
</feature>
<proteinExistence type="predicted"/>
<reference evidence="1" key="2">
    <citation type="submission" date="2021-04" db="EMBL/GenBank/DDBJ databases">
        <authorList>
            <person name="Gilroy R."/>
        </authorList>
    </citation>
    <scope>NUCLEOTIDE SEQUENCE</scope>
    <source>
        <strain evidence="1">5790</strain>
    </source>
</reference>
<evidence type="ECO:0000313" key="1">
    <source>
        <dbReference type="EMBL" id="HIV85591.1"/>
    </source>
</evidence>
<gene>
    <name evidence="1" type="ORF">H9900_02140</name>
</gene>
<protein>
    <submittedName>
        <fullName evidence="1">Uncharacterized protein</fullName>
    </submittedName>
</protein>
<dbReference type="AlphaFoldDB" id="A0A9D1TLI7"/>
<dbReference type="EMBL" id="DXIJ01000042">
    <property type="protein sequence ID" value="HIV85591.1"/>
    <property type="molecule type" value="Genomic_DNA"/>
</dbReference>
<comment type="caution">
    <text evidence="1">The sequence shown here is derived from an EMBL/GenBank/DDBJ whole genome shotgun (WGS) entry which is preliminary data.</text>
</comment>
<accession>A0A9D1TLI7</accession>
<sequence length="768" mass="83520">MLTVMPVFAQTGKSGSIEVTANDAIQSLDLTTLMSEEEKQNMRNGGEVTVNYTIEFVGSSIENTAKYVDLVAGDEPTAVSDDPAENRYLRTRIYHHWPQLDMFIGNADNYDGSKDEYIDKANSIYKRVLNVGGSFTKDDNTYTYNTEIVIDNNAHTLTQVTNGFNGKTALSGNNRGKKYKFAVSDKVDKTKLTLVAWNNGDESARIAYSVKDITVSVAAPEPYLSLDKDFARIDGDGKVTITPTCTNFDAAYLKWERGGSAMTMERGEKGAITVSKGNAQPGDAETFTASYTNGDTTLKASCTLVYVPDNGYTLYDDNGSAYMYLGNKSLSGGGGSLDFTKGQTDIKGNTLSISENFKFSNEGTATITLPEIDLSECDYNRVVVKVGVGDTYRNVTVKVGDTELGEIQNINTNNGWANYSDYGLYFDNNTASGNVVLDISKPQDANSYAGNYVYVKFLKGLDSEVIPKTEAHYQGTKANFKNGSDRSDSSTYKFVDGVSESTKLIFADENEPSAVASKFTEKYINTIGYNGSSLVKPTISNVSLAAGSYNIYYLGYNNQKTFYADISSEGLTETLTFPTKIDQGQTSGVDIASSNGEHTLKLYTIPITLSSNLTNGKIEFYVDIPDDKSYKNWLPDLYSVVIVRDIGFGEGFADSGRYSVNSGGADTIYGVIRYLQAYTGAQPDEYGFYFIDNETGKIIQGSNISNTTGDITGGFYGDLNEIPQGSFGKYSAKAYVKVGDTIYFASSIGGEVTEASDMVVYPDTGNAE</sequence>
<evidence type="ECO:0000313" key="2">
    <source>
        <dbReference type="Proteomes" id="UP000824162"/>
    </source>
</evidence>